<evidence type="ECO:0008006" key="4">
    <source>
        <dbReference type="Google" id="ProtNLM"/>
    </source>
</evidence>
<name>A0A5N6TTM2_ASPAV</name>
<dbReference type="InterPro" id="IPR046366">
    <property type="entry name" value="MPAB"/>
</dbReference>
<dbReference type="EMBL" id="ML742115">
    <property type="protein sequence ID" value="KAE8149713.1"/>
    <property type="molecule type" value="Genomic_DNA"/>
</dbReference>
<dbReference type="GO" id="GO:0016491">
    <property type="term" value="F:oxidoreductase activity"/>
    <property type="evidence" value="ECO:0007669"/>
    <property type="project" value="InterPro"/>
</dbReference>
<dbReference type="PANTHER" id="PTHR36124:SF4">
    <property type="entry name" value="ER-BOUND OXYGENASE MPAB_MPAB'_RUBBER OXYGENASE CATALYTIC DOMAIN-CONTAINING PROTEIN"/>
    <property type="match status" value="1"/>
</dbReference>
<evidence type="ECO:0000313" key="2">
    <source>
        <dbReference type="EMBL" id="KAE8149713.1"/>
    </source>
</evidence>
<dbReference type="Proteomes" id="UP000325780">
    <property type="component" value="Unassembled WGS sequence"/>
</dbReference>
<evidence type="ECO:0000313" key="3">
    <source>
        <dbReference type="Proteomes" id="UP000325780"/>
    </source>
</evidence>
<feature type="transmembrane region" description="Helical" evidence="1">
    <location>
        <begin position="6"/>
        <end position="22"/>
    </location>
</feature>
<organism evidence="2 3">
    <name type="scientific">Aspergillus avenaceus</name>
    <dbReference type="NCBI Taxonomy" id="36643"/>
    <lineage>
        <taxon>Eukaryota</taxon>
        <taxon>Fungi</taxon>
        <taxon>Dikarya</taxon>
        <taxon>Ascomycota</taxon>
        <taxon>Pezizomycotina</taxon>
        <taxon>Eurotiomycetes</taxon>
        <taxon>Eurotiomycetidae</taxon>
        <taxon>Eurotiales</taxon>
        <taxon>Aspergillaceae</taxon>
        <taxon>Aspergillus</taxon>
        <taxon>Aspergillus subgen. Circumdati</taxon>
    </lineage>
</organism>
<protein>
    <recommendedName>
        <fullName evidence="4">ER-bound oxygenase mpaB/mpaB'/Rubber oxygenase catalytic domain-containing protein</fullName>
    </recommendedName>
</protein>
<proteinExistence type="predicted"/>
<dbReference type="AlphaFoldDB" id="A0A5N6TTM2"/>
<keyword evidence="1" id="KW-0472">Membrane</keyword>
<evidence type="ECO:0000256" key="1">
    <source>
        <dbReference type="SAM" id="Phobius"/>
    </source>
</evidence>
<keyword evidence="3" id="KW-1185">Reference proteome</keyword>
<dbReference type="OrthoDB" id="545169at2759"/>
<keyword evidence="1" id="KW-0812">Transmembrane</keyword>
<dbReference type="PANTHER" id="PTHR36124">
    <property type="match status" value="1"/>
</dbReference>
<accession>A0A5N6TTM2</accession>
<reference evidence="2 3" key="1">
    <citation type="submission" date="2019-04" db="EMBL/GenBank/DDBJ databases">
        <title>Friends and foes A comparative genomics study of 23 Aspergillus species from section Flavi.</title>
        <authorList>
            <consortium name="DOE Joint Genome Institute"/>
            <person name="Kjaerbolling I."/>
            <person name="Vesth T."/>
            <person name="Frisvad J.C."/>
            <person name="Nybo J.L."/>
            <person name="Theobald S."/>
            <person name="Kildgaard S."/>
            <person name="Isbrandt T."/>
            <person name="Kuo A."/>
            <person name="Sato A."/>
            <person name="Lyhne E.K."/>
            <person name="Kogle M.E."/>
            <person name="Wiebenga A."/>
            <person name="Kun R.S."/>
            <person name="Lubbers R.J."/>
            <person name="Makela M.R."/>
            <person name="Barry K."/>
            <person name="Chovatia M."/>
            <person name="Clum A."/>
            <person name="Daum C."/>
            <person name="Haridas S."/>
            <person name="He G."/>
            <person name="LaButti K."/>
            <person name="Lipzen A."/>
            <person name="Mondo S."/>
            <person name="Riley R."/>
            <person name="Salamov A."/>
            <person name="Simmons B.A."/>
            <person name="Magnuson J.K."/>
            <person name="Henrissat B."/>
            <person name="Mortensen U.H."/>
            <person name="Larsen T.O."/>
            <person name="Devries R.P."/>
            <person name="Grigoriev I.V."/>
            <person name="Machida M."/>
            <person name="Baker S.E."/>
            <person name="Andersen M.R."/>
        </authorList>
    </citation>
    <scope>NUCLEOTIDE SEQUENCE [LARGE SCALE GENOMIC DNA]</scope>
    <source>
        <strain evidence="2 3">IBT 18842</strain>
    </source>
</reference>
<gene>
    <name evidence="2" type="ORF">BDV25DRAFT_130171</name>
</gene>
<keyword evidence="1" id="KW-1133">Transmembrane helix</keyword>
<sequence>MHVIIGAAVVGGYLLLVQVLRFRRRDRIKARFGSGRPLSSMTVKEAHGIMQELRELEFPFTMRSSTRMSTLKTGAIPTVAKLFLATGQRTDKNNTKRSADTEVLMNEIHDREAGSESQLMAYARMNYMHGRYRKAGKIHEEDMVHTLGSAVVEIFRSIERYEWRPLTDVEMCAVGVFHKAMGNAMEIPLELLPSCGEGWADGIQFARELCEYTKDYRKRAAYATDSTLRISKRLMGLETSNYPAPLKPIVERVIASRLEENIRLSMGFQDPGVVLSSIITGLVAIRKLILRYLSLPRPDFMAVRVLDAAPDPSTGRYAANRWLDNPWYIKTTFFNRWSIKALTVRLFGTGNVPTKNSAFRDAGYNLRTIGPDSIENKGQADVEAILADLKKREIPAGCPFHA</sequence>